<feature type="region of interest" description="Disordered" evidence="1">
    <location>
        <begin position="36"/>
        <end position="64"/>
    </location>
</feature>
<feature type="compositionally biased region" description="Polar residues" evidence="1">
    <location>
        <begin position="855"/>
        <end position="869"/>
    </location>
</feature>
<dbReference type="PROSITE" id="PS50096">
    <property type="entry name" value="IQ"/>
    <property type="match status" value="1"/>
</dbReference>
<reference evidence="2 3" key="1">
    <citation type="journal article" date="2019" name="PLoS Pathog.">
        <title>Genome sequence of the bovine parasite Schistosoma bovis Tanzania.</title>
        <authorList>
            <person name="Oey H."/>
            <person name="Zakrzewski M."/>
            <person name="Gobert G."/>
            <person name="Gravermann K."/>
            <person name="Stoye J."/>
            <person name="Jones M."/>
            <person name="Mcmanus D."/>
            <person name="Krause L."/>
        </authorList>
    </citation>
    <scope>NUCLEOTIDE SEQUENCE [LARGE SCALE GENOMIC DNA]</scope>
    <source>
        <strain evidence="2 3">TAN1997</strain>
    </source>
</reference>
<feature type="compositionally biased region" description="Basic and acidic residues" evidence="1">
    <location>
        <begin position="145"/>
        <end position="164"/>
    </location>
</feature>
<evidence type="ECO:0000313" key="3">
    <source>
        <dbReference type="Proteomes" id="UP000290809"/>
    </source>
</evidence>
<sequence>MKLKQFGFTYTDSYPIRIAKRRTIPLIPSSPIQSTPQWKLIRPRPPDFPFDSSNNNNLQSNKEKEPIRSLLLWTPDYFSNPNRIIKTSPPTSTAESVYMSSSSPDTGKQISGTLKTRSNSQASPTRRRRESISNNPSPSRSQKRGSREDILKKGMTSKSKEAKGQNKTPETSGSSQQNSSSRTNNSLHMKSCSEDIVPEVSITTSSVTNPKEIWLDIKDFCEIFNIQPCEIILQFSVIYQWPLPIAKHLTPSTYSRGITCMPETDETSTIPVNEHSSTHFLPITTTSGDPMKYLETTGTNSISLLLSFSRYCYKLIIYAPLGYIITILGRQRSSIHINNQFIQSSNKDIYQSINILFDNYDYILLNGITICPLLIKYYANQLIQCMYNIGQSIEILIIKPTLLSILQRFTENSGTSDMNYAWRILQTDFITINPFRVVYSHGNMINPIEETIINRWNQPIINPDLLIAIVRIQSFYRGCRIRNTIRLSQTKYLIETLLSIINSQNKSNIDNNHLMHKRSLLRIKRLSIGWMSCLNVLQQGHLQCEAGNRLIENLILTNSKTTTDNINNNSSSSSSIQNKLYKDMNSYLSIKEYSGNYGDIPSPCPMHHTGPELHHMNQLHNSLHKDWIHLLFRDCIYSSKCLKNESIIINDEEEIQYSFRLKTTIPDSEIIHPSIEYPYSWLNLKENKHGYSLLGLVTNHITPISNGKWNLQLLGPGIIGNENLPKPLNTTLNLWSNFHIIELEDYYEPNRKNLLFRRRIIHYCSLLRRTDTIIDDRNSQTSNSGRLLEVNKGDNVKLSIKDVTNSKVILNKLNTTKVSPRRSASVKKNMKPGSSSGSSTGGSTTGSGRGSSSTNSANIERSNQYEQFNSSSPHSHRSDSQQIEGEKEEERYYWIEAYVDGKNWPLSISNWAFLEEQRCNKLEECQVNNTTSRNTSADISSDSRTIKSATKSPGNKTIGITGQKSGSTRGTSAKIDFNQAHWKMRIICNNSNDIKIINMDNKILEIKALKRAWEEMEPGRAIRAELSRARYLEEYGLMNKLDNKTIFATDEAHYKYYEMCMNYRNNIIKQYKNDKEASCNQTMIEHDNTEPILNRIENVKKSTRIKSSRSSKSSSKSRSNSNQRRN</sequence>
<evidence type="ECO:0000256" key="1">
    <source>
        <dbReference type="SAM" id="MobiDB-lite"/>
    </source>
</evidence>
<protein>
    <submittedName>
        <fullName evidence="2">Uncharacterized protein</fullName>
    </submittedName>
</protein>
<accession>A0A430Q933</accession>
<comment type="caution">
    <text evidence="2">The sequence shown here is derived from an EMBL/GenBank/DDBJ whole genome shotgun (WGS) entry which is preliminary data.</text>
</comment>
<name>A0A430Q933_SCHBO</name>
<dbReference type="PANTHER" id="PTHR46298">
    <property type="entry name" value="ANDROGLOBIN"/>
    <property type="match status" value="1"/>
</dbReference>
<feature type="compositionally biased region" description="Gly residues" evidence="1">
    <location>
        <begin position="839"/>
        <end position="849"/>
    </location>
</feature>
<feature type="compositionally biased region" description="Polar residues" evidence="1">
    <location>
        <begin position="51"/>
        <end position="60"/>
    </location>
</feature>
<feature type="region of interest" description="Disordered" evidence="1">
    <location>
        <begin position="81"/>
        <end position="192"/>
    </location>
</feature>
<feature type="compositionally biased region" description="Low complexity" evidence="1">
    <location>
        <begin position="1110"/>
        <end position="1126"/>
    </location>
</feature>
<proteinExistence type="predicted"/>
<evidence type="ECO:0000313" key="2">
    <source>
        <dbReference type="EMBL" id="RTG84212.1"/>
    </source>
</evidence>
<feature type="region of interest" description="Disordered" evidence="1">
    <location>
        <begin position="929"/>
        <end position="972"/>
    </location>
</feature>
<dbReference type="EMBL" id="QMKO01002234">
    <property type="protein sequence ID" value="RTG84212.1"/>
    <property type="molecule type" value="Genomic_DNA"/>
</dbReference>
<feature type="region of interest" description="Disordered" evidence="1">
    <location>
        <begin position="819"/>
        <end position="885"/>
    </location>
</feature>
<feature type="compositionally biased region" description="Polar residues" evidence="1">
    <location>
        <begin position="88"/>
        <end position="124"/>
    </location>
</feature>
<organism evidence="2 3">
    <name type="scientific">Schistosoma bovis</name>
    <name type="common">Blood fluke</name>
    <dbReference type="NCBI Taxonomy" id="6184"/>
    <lineage>
        <taxon>Eukaryota</taxon>
        <taxon>Metazoa</taxon>
        <taxon>Spiralia</taxon>
        <taxon>Lophotrochozoa</taxon>
        <taxon>Platyhelminthes</taxon>
        <taxon>Trematoda</taxon>
        <taxon>Digenea</taxon>
        <taxon>Strigeidida</taxon>
        <taxon>Schistosomatoidea</taxon>
        <taxon>Schistosomatidae</taxon>
        <taxon>Schistosoma</taxon>
    </lineage>
</organism>
<gene>
    <name evidence="2" type="ORF">DC041_0010223</name>
</gene>
<dbReference type="InterPro" id="IPR053033">
    <property type="entry name" value="Androglobin-like"/>
</dbReference>
<dbReference type="Proteomes" id="UP000290809">
    <property type="component" value="Unassembled WGS sequence"/>
</dbReference>
<dbReference type="PANTHER" id="PTHR46298:SF1">
    <property type="entry name" value="ANDROGLOBIN"/>
    <property type="match status" value="1"/>
</dbReference>
<dbReference type="STRING" id="6184.A0A430Q933"/>
<feature type="region of interest" description="Disordered" evidence="1">
    <location>
        <begin position="1100"/>
        <end position="1126"/>
    </location>
</feature>
<feature type="compositionally biased region" description="Low complexity" evidence="1">
    <location>
        <begin position="171"/>
        <end position="186"/>
    </location>
</feature>
<dbReference type="AlphaFoldDB" id="A0A430Q933"/>
<keyword evidence="3" id="KW-1185">Reference proteome</keyword>
<feature type="compositionally biased region" description="Polar residues" evidence="1">
    <location>
        <begin position="929"/>
        <end position="971"/>
    </location>
</feature>
<feature type="compositionally biased region" description="Basic and acidic residues" evidence="1">
    <location>
        <begin position="876"/>
        <end position="885"/>
    </location>
</feature>